<comment type="catalytic activity">
    <reaction evidence="10">
        <text>[protein]-C-terminal L-amino acid-glycyl-phosphatidylethanolamide + H2O = [protein]-C-terminal L-amino acid-glycine + a 1,2-diacyl-sn-glycero-3-phosphoethanolamine</text>
        <dbReference type="Rhea" id="RHEA:67548"/>
        <dbReference type="Rhea" id="RHEA-COMP:17323"/>
        <dbReference type="Rhea" id="RHEA-COMP:17324"/>
        <dbReference type="ChEBI" id="CHEBI:15377"/>
        <dbReference type="ChEBI" id="CHEBI:64612"/>
        <dbReference type="ChEBI" id="CHEBI:172940"/>
        <dbReference type="ChEBI" id="CHEBI:172941"/>
    </reaction>
    <physiologicalReaction direction="left-to-right" evidence="10">
        <dbReference type="Rhea" id="RHEA:67549"/>
    </physiologicalReaction>
</comment>
<feature type="domain" description="Peptidase C54 catalytic" evidence="13">
    <location>
        <begin position="234"/>
        <end position="345"/>
    </location>
</feature>
<evidence type="ECO:0000256" key="9">
    <source>
        <dbReference type="ARBA" id="ARBA00023006"/>
    </source>
</evidence>
<keyword evidence="3" id="KW-0813">Transport</keyword>
<dbReference type="GO" id="GO:0015031">
    <property type="term" value="P:protein transport"/>
    <property type="evidence" value="ECO:0007669"/>
    <property type="project" value="UniProtKB-KW"/>
</dbReference>
<evidence type="ECO:0000256" key="12">
    <source>
        <dbReference type="SAM" id="MobiDB-lite"/>
    </source>
</evidence>
<feature type="region of interest" description="Disordered" evidence="12">
    <location>
        <begin position="209"/>
        <end position="232"/>
    </location>
</feature>
<dbReference type="Proteomes" id="UP000314986">
    <property type="component" value="Unassembled WGS sequence"/>
</dbReference>
<feature type="compositionally biased region" description="Polar residues" evidence="12">
    <location>
        <begin position="221"/>
        <end position="232"/>
    </location>
</feature>
<evidence type="ECO:0000256" key="3">
    <source>
        <dbReference type="ARBA" id="ARBA00022448"/>
    </source>
</evidence>
<sequence length="348" mass="37735">MEDGELDEVDKLKTKILTAWHNVKYSWHVKTKTSFSRNSPVFLLGKCYHFKSDVLGGVAPGGEASDGVAPGGVAPGGVAPDRPSAACVPCNVEQFRRDFGSRVWLTYRRAFPPIGATGLTTDCGWGCTPIPPPSPSLIPSHPHPLPALIPSPALLSPSLILIPYWVWADVLDMDNQDSQGLKTVKQGTLERSEGLYRSLVEFSGSLKLSRKTNDDPVPVGSEQQGHVPSPTLSQDEICHRKIISWFADLPHPPFGMHRLTEVGKSLGKKAGDWYGPAVVAHIIRKALQEAQEPELQGLAVYVAQDCTVYVADLMETHSGGAVILLIPVRLGGEKVNSQYQDIIKVIAV</sequence>
<name>A0A4W3I182_CALMI</name>
<evidence type="ECO:0000256" key="5">
    <source>
        <dbReference type="ARBA" id="ARBA00022670"/>
    </source>
</evidence>
<reference evidence="15" key="1">
    <citation type="journal article" date="2006" name="Science">
        <title>Ancient noncoding elements conserved in the human genome.</title>
        <authorList>
            <person name="Venkatesh B."/>
            <person name="Kirkness E.F."/>
            <person name="Loh Y.H."/>
            <person name="Halpern A.L."/>
            <person name="Lee A.P."/>
            <person name="Johnson J."/>
            <person name="Dandona N."/>
            <person name="Viswanathan L.D."/>
            <person name="Tay A."/>
            <person name="Venter J.C."/>
            <person name="Strausberg R.L."/>
            <person name="Brenner S."/>
        </authorList>
    </citation>
    <scope>NUCLEOTIDE SEQUENCE [LARGE SCALE GENOMIC DNA]</scope>
</reference>
<evidence type="ECO:0000256" key="1">
    <source>
        <dbReference type="ARBA" id="ARBA00004496"/>
    </source>
</evidence>
<dbReference type="STRING" id="7868.ENSCMIP00000022447"/>
<dbReference type="InterPro" id="IPR046792">
    <property type="entry name" value="Peptidase_C54_cat"/>
</dbReference>
<evidence type="ECO:0000256" key="6">
    <source>
        <dbReference type="ARBA" id="ARBA00022801"/>
    </source>
</evidence>
<dbReference type="GO" id="GO:0000423">
    <property type="term" value="P:mitophagy"/>
    <property type="evidence" value="ECO:0007669"/>
    <property type="project" value="TreeGrafter"/>
</dbReference>
<dbReference type="GO" id="GO:0035973">
    <property type="term" value="P:aggrephagy"/>
    <property type="evidence" value="ECO:0007669"/>
    <property type="project" value="TreeGrafter"/>
</dbReference>
<keyword evidence="8 11" id="KW-0653">Protein transport</keyword>
<comment type="subcellular location">
    <subcellularLocation>
        <location evidence="1 11">Cytoplasm</location>
    </subcellularLocation>
</comment>
<keyword evidence="15" id="KW-1185">Reference proteome</keyword>
<evidence type="ECO:0000313" key="15">
    <source>
        <dbReference type="Proteomes" id="UP000314986"/>
    </source>
</evidence>
<dbReference type="GO" id="GO:0034727">
    <property type="term" value="P:piecemeal microautophagy of the nucleus"/>
    <property type="evidence" value="ECO:0007669"/>
    <property type="project" value="TreeGrafter"/>
</dbReference>
<evidence type="ECO:0000256" key="10">
    <source>
        <dbReference type="ARBA" id="ARBA00029362"/>
    </source>
</evidence>
<keyword evidence="4 11" id="KW-0963">Cytoplasm</keyword>
<reference evidence="14" key="4">
    <citation type="submission" date="2025-08" db="UniProtKB">
        <authorList>
            <consortium name="Ensembl"/>
        </authorList>
    </citation>
    <scope>IDENTIFICATION</scope>
</reference>
<reference evidence="15" key="3">
    <citation type="journal article" date="2014" name="Nature">
        <title>Elephant shark genome provides unique insights into gnathostome evolution.</title>
        <authorList>
            <consortium name="International Elephant Shark Genome Sequencing Consortium"/>
            <person name="Venkatesh B."/>
            <person name="Lee A.P."/>
            <person name="Ravi V."/>
            <person name="Maurya A.K."/>
            <person name="Lian M.M."/>
            <person name="Swann J.B."/>
            <person name="Ohta Y."/>
            <person name="Flajnik M.F."/>
            <person name="Sutoh Y."/>
            <person name="Kasahara M."/>
            <person name="Hoon S."/>
            <person name="Gangu V."/>
            <person name="Roy S.W."/>
            <person name="Irimia M."/>
            <person name="Korzh V."/>
            <person name="Kondrychyn I."/>
            <person name="Lim Z.W."/>
            <person name="Tay B.H."/>
            <person name="Tohari S."/>
            <person name="Kong K.W."/>
            <person name="Ho S."/>
            <person name="Lorente-Galdos B."/>
            <person name="Quilez J."/>
            <person name="Marques-Bonet T."/>
            <person name="Raney B.J."/>
            <person name="Ingham P.W."/>
            <person name="Tay A."/>
            <person name="Hillier L.W."/>
            <person name="Minx P."/>
            <person name="Boehm T."/>
            <person name="Wilson R.K."/>
            <person name="Brenner S."/>
            <person name="Warren W.C."/>
        </authorList>
    </citation>
    <scope>NUCLEOTIDE SEQUENCE [LARGE SCALE GENOMIC DNA]</scope>
</reference>
<dbReference type="InterPro" id="IPR038765">
    <property type="entry name" value="Papain-like_cys_pep_sf"/>
</dbReference>
<dbReference type="GO" id="GO:0016485">
    <property type="term" value="P:protein processing"/>
    <property type="evidence" value="ECO:0007669"/>
    <property type="project" value="TreeGrafter"/>
</dbReference>
<evidence type="ECO:0000256" key="4">
    <source>
        <dbReference type="ARBA" id="ARBA00022490"/>
    </source>
</evidence>
<keyword evidence="6 11" id="KW-0378">Hydrolase</keyword>
<reference evidence="14" key="5">
    <citation type="submission" date="2025-09" db="UniProtKB">
        <authorList>
            <consortium name="Ensembl"/>
        </authorList>
    </citation>
    <scope>IDENTIFICATION</scope>
</reference>
<evidence type="ECO:0000259" key="13">
    <source>
        <dbReference type="Pfam" id="PF03416"/>
    </source>
</evidence>
<dbReference type="EC" id="3.4.22.-" evidence="11"/>
<evidence type="ECO:0000256" key="11">
    <source>
        <dbReference type="RuleBase" id="RU363115"/>
    </source>
</evidence>
<dbReference type="GO" id="GO:0005737">
    <property type="term" value="C:cytoplasm"/>
    <property type="evidence" value="ECO:0007669"/>
    <property type="project" value="UniProtKB-SubCell"/>
</dbReference>
<dbReference type="GO" id="GO:0000045">
    <property type="term" value="P:autophagosome assembly"/>
    <property type="evidence" value="ECO:0007669"/>
    <property type="project" value="TreeGrafter"/>
</dbReference>
<dbReference type="GO" id="GO:0004197">
    <property type="term" value="F:cysteine-type endopeptidase activity"/>
    <property type="evidence" value="ECO:0007669"/>
    <property type="project" value="TreeGrafter"/>
</dbReference>
<keyword evidence="7" id="KW-0788">Thiol protease</keyword>
<comment type="similarity">
    <text evidence="2 11">Belongs to the peptidase C54 family.</text>
</comment>
<evidence type="ECO:0000256" key="7">
    <source>
        <dbReference type="ARBA" id="ARBA00022807"/>
    </source>
</evidence>
<accession>A0A4W3I182</accession>
<comment type="function">
    <text evidence="11">Cysteine protease that plays a key role in autophagy by mediating both proteolytic activation and delipidation of ATG8 family proteins.</text>
</comment>
<reference evidence="15" key="2">
    <citation type="journal article" date="2007" name="PLoS Biol.">
        <title>Survey sequencing and comparative analysis of the elephant shark (Callorhinchus milii) genome.</title>
        <authorList>
            <person name="Venkatesh B."/>
            <person name="Kirkness E.F."/>
            <person name="Loh Y.H."/>
            <person name="Halpern A.L."/>
            <person name="Lee A.P."/>
            <person name="Johnson J."/>
            <person name="Dandona N."/>
            <person name="Viswanathan L.D."/>
            <person name="Tay A."/>
            <person name="Venter J.C."/>
            <person name="Strausberg R.L."/>
            <person name="Brenner S."/>
        </authorList>
    </citation>
    <scope>NUCLEOTIDE SEQUENCE [LARGE SCALE GENOMIC DNA]</scope>
</reference>
<keyword evidence="9 11" id="KW-0072">Autophagy</keyword>
<dbReference type="PANTHER" id="PTHR22624:SF38">
    <property type="entry name" value="CYSTEINE PROTEASE ATG4C"/>
    <property type="match status" value="1"/>
</dbReference>
<dbReference type="Pfam" id="PF03416">
    <property type="entry name" value="Peptidase_C54"/>
    <property type="match status" value="2"/>
</dbReference>
<evidence type="ECO:0000313" key="14">
    <source>
        <dbReference type="Ensembl" id="ENSCMIP00000022447.1"/>
    </source>
</evidence>
<dbReference type="GeneTree" id="ENSGT00530000063000"/>
<dbReference type="SUPFAM" id="SSF54001">
    <property type="entry name" value="Cysteine proteinases"/>
    <property type="match status" value="1"/>
</dbReference>
<dbReference type="InParanoid" id="A0A4W3I182"/>
<keyword evidence="5 11" id="KW-0645">Protease</keyword>
<protein>
    <recommendedName>
        <fullName evidence="11">Cysteine protease</fullName>
        <ecNumber evidence="11">3.4.22.-</ecNumber>
    </recommendedName>
</protein>
<dbReference type="Ensembl" id="ENSCMIT00000022835.1">
    <property type="protein sequence ID" value="ENSCMIP00000022447.1"/>
    <property type="gene ID" value="ENSCMIG00000010120.1"/>
</dbReference>
<evidence type="ECO:0000256" key="8">
    <source>
        <dbReference type="ARBA" id="ARBA00022927"/>
    </source>
</evidence>
<proteinExistence type="inferred from homology"/>
<dbReference type="PANTHER" id="PTHR22624">
    <property type="entry name" value="CYSTEINE PROTEASE ATG4"/>
    <property type="match status" value="1"/>
</dbReference>
<evidence type="ECO:0000256" key="2">
    <source>
        <dbReference type="ARBA" id="ARBA00010958"/>
    </source>
</evidence>
<feature type="domain" description="Peptidase C54 catalytic" evidence="13">
    <location>
        <begin position="93"/>
        <end position="128"/>
    </location>
</feature>
<dbReference type="InterPro" id="IPR005078">
    <property type="entry name" value="Peptidase_C54"/>
</dbReference>
<organism evidence="14 15">
    <name type="scientific">Callorhinchus milii</name>
    <name type="common">Ghost shark</name>
    <dbReference type="NCBI Taxonomy" id="7868"/>
    <lineage>
        <taxon>Eukaryota</taxon>
        <taxon>Metazoa</taxon>
        <taxon>Chordata</taxon>
        <taxon>Craniata</taxon>
        <taxon>Vertebrata</taxon>
        <taxon>Chondrichthyes</taxon>
        <taxon>Holocephali</taxon>
        <taxon>Chimaeriformes</taxon>
        <taxon>Callorhinchidae</taxon>
        <taxon>Callorhinchus</taxon>
    </lineage>
</organism>
<dbReference type="GO" id="GO:0019786">
    <property type="term" value="F:protein-phosphatidylethanolamide deconjugating activity"/>
    <property type="evidence" value="ECO:0007669"/>
    <property type="project" value="InterPro"/>
</dbReference>
<dbReference type="AlphaFoldDB" id="A0A4W3I182"/>